<dbReference type="Pfam" id="PF04365">
    <property type="entry name" value="BrnT_toxin"/>
    <property type="match status" value="1"/>
</dbReference>
<proteinExistence type="predicted"/>
<dbReference type="EMBL" id="JAHHGZ010000035">
    <property type="protein sequence ID" value="MBW4670810.1"/>
    <property type="molecule type" value="Genomic_DNA"/>
</dbReference>
<protein>
    <submittedName>
        <fullName evidence="1">BrnT family toxin</fullName>
    </submittedName>
</protein>
<comment type="caution">
    <text evidence="1">The sequence shown here is derived from an EMBL/GenBank/DDBJ whole genome shotgun (WGS) entry which is preliminary data.</text>
</comment>
<sequence length="101" mass="11836">MNIVYQLQGVEFEWDSNKALSNLEKHGITFEEAAEAFFDPFYQMGDATLNKIANNEERDFILGYSLEQRLLLVVYVERSQRTRIISARPATRTQRKLYEQA</sequence>
<evidence type="ECO:0000313" key="1">
    <source>
        <dbReference type="EMBL" id="MBW4670810.1"/>
    </source>
</evidence>
<gene>
    <name evidence="1" type="ORF">KME60_26150</name>
</gene>
<reference evidence="1" key="2">
    <citation type="journal article" date="2022" name="Microbiol. Resour. Announc.">
        <title>Metagenome Sequencing to Explore Phylogenomics of Terrestrial Cyanobacteria.</title>
        <authorList>
            <person name="Ward R.D."/>
            <person name="Stajich J.E."/>
            <person name="Johansen J.R."/>
            <person name="Huntemann M."/>
            <person name="Clum A."/>
            <person name="Foster B."/>
            <person name="Foster B."/>
            <person name="Roux S."/>
            <person name="Palaniappan K."/>
            <person name="Varghese N."/>
            <person name="Mukherjee S."/>
            <person name="Reddy T.B.K."/>
            <person name="Daum C."/>
            <person name="Copeland A."/>
            <person name="Chen I.A."/>
            <person name="Ivanova N.N."/>
            <person name="Kyrpides N.C."/>
            <person name="Shapiro N."/>
            <person name="Eloe-Fadrosh E.A."/>
            <person name="Pietrasiak N."/>
        </authorList>
    </citation>
    <scope>NUCLEOTIDE SEQUENCE</scope>
    <source>
        <strain evidence="1">GSE-NOS-MK-12-04C</strain>
    </source>
</reference>
<dbReference type="Gene3D" id="3.10.450.530">
    <property type="entry name" value="Ribonuclease toxin, BrnT, of type II toxin-antitoxin system"/>
    <property type="match status" value="1"/>
</dbReference>
<name>A0A951QU06_9CYAN</name>
<reference evidence="1" key="1">
    <citation type="submission" date="2021-05" db="EMBL/GenBank/DDBJ databases">
        <authorList>
            <person name="Pietrasiak N."/>
            <person name="Ward R."/>
            <person name="Stajich J.E."/>
            <person name="Kurbessoian T."/>
        </authorList>
    </citation>
    <scope>NUCLEOTIDE SEQUENCE</scope>
    <source>
        <strain evidence="1">GSE-NOS-MK-12-04C</strain>
    </source>
</reference>
<evidence type="ECO:0000313" key="2">
    <source>
        <dbReference type="Proteomes" id="UP000729701"/>
    </source>
</evidence>
<dbReference type="Proteomes" id="UP000729701">
    <property type="component" value="Unassembled WGS sequence"/>
</dbReference>
<accession>A0A951QU06</accession>
<dbReference type="AlphaFoldDB" id="A0A951QU06"/>
<dbReference type="InterPro" id="IPR038573">
    <property type="entry name" value="BrnT_sf"/>
</dbReference>
<organism evidence="1 2">
    <name type="scientific">Cyanomargarita calcarea GSE-NOS-MK-12-04C</name>
    <dbReference type="NCBI Taxonomy" id="2839659"/>
    <lineage>
        <taxon>Bacteria</taxon>
        <taxon>Bacillati</taxon>
        <taxon>Cyanobacteriota</taxon>
        <taxon>Cyanophyceae</taxon>
        <taxon>Nostocales</taxon>
        <taxon>Cyanomargaritaceae</taxon>
        <taxon>Cyanomargarita</taxon>
    </lineage>
</organism>
<dbReference type="InterPro" id="IPR007460">
    <property type="entry name" value="BrnT_toxin"/>
</dbReference>